<evidence type="ECO:0000256" key="2">
    <source>
        <dbReference type="ARBA" id="ARBA00004651"/>
    </source>
</evidence>
<dbReference type="PANTHER" id="PTHR45528:SF1">
    <property type="entry name" value="SENSOR HISTIDINE KINASE CPXA"/>
    <property type="match status" value="1"/>
</dbReference>
<dbReference type="PROSITE" id="PS50885">
    <property type="entry name" value="HAMP"/>
    <property type="match status" value="1"/>
</dbReference>
<keyword evidence="13" id="KW-0472">Membrane</keyword>
<proteinExistence type="predicted"/>
<dbReference type="SMART" id="SM00388">
    <property type="entry name" value="HisKA"/>
    <property type="match status" value="1"/>
</dbReference>
<dbReference type="InterPro" id="IPR036097">
    <property type="entry name" value="HisK_dim/P_sf"/>
</dbReference>
<dbReference type="InterPro" id="IPR003660">
    <property type="entry name" value="HAMP_dom"/>
</dbReference>
<dbReference type="EMBL" id="CP009920">
    <property type="protein sequence ID" value="AJI23381.1"/>
    <property type="molecule type" value="Genomic_DNA"/>
</dbReference>
<gene>
    <name evidence="14" type="ORF">BG04_4499</name>
</gene>
<keyword evidence="9" id="KW-0418">Kinase</keyword>
<reference evidence="14 15" key="1">
    <citation type="journal article" date="2015" name="Genome Announc.">
        <title>Complete genome sequences for 35 biothreat assay-relevant bacillus species.</title>
        <authorList>
            <person name="Johnson S.L."/>
            <person name="Daligault H.E."/>
            <person name="Davenport K.W."/>
            <person name="Jaissle J."/>
            <person name="Frey K.G."/>
            <person name="Ladner J.T."/>
            <person name="Broomall S.M."/>
            <person name="Bishop-Lilly K.A."/>
            <person name="Bruce D.C."/>
            <person name="Gibbons H.S."/>
            <person name="Coyne S.R."/>
            <person name="Lo C.C."/>
            <person name="Meincke L."/>
            <person name="Munk A.C."/>
            <person name="Koroleva G.I."/>
            <person name="Rosenzweig C.N."/>
            <person name="Palacios G.F."/>
            <person name="Redden C.L."/>
            <person name="Minogue T.D."/>
            <person name="Chain P.S."/>
        </authorList>
    </citation>
    <scope>NUCLEOTIDE SEQUENCE [LARGE SCALE GENOMIC DNA]</scope>
    <source>
        <strain evidence="15">ATCC 14581 / DSM 32 / JCM 2506 / NBRC 15308 / NCIMB 9376 / NCTC 10342 / NRRL B-14308 / VKM B-512</strain>
    </source>
</reference>
<evidence type="ECO:0000256" key="10">
    <source>
        <dbReference type="ARBA" id="ARBA00022840"/>
    </source>
</evidence>
<dbReference type="Pfam" id="PF02518">
    <property type="entry name" value="HATPase_c"/>
    <property type="match status" value="1"/>
</dbReference>
<keyword evidence="11" id="KW-1133">Transmembrane helix</keyword>
<keyword evidence="4" id="KW-1003">Cell membrane</keyword>
<evidence type="ECO:0000256" key="8">
    <source>
        <dbReference type="ARBA" id="ARBA00022741"/>
    </source>
</evidence>
<evidence type="ECO:0000256" key="5">
    <source>
        <dbReference type="ARBA" id="ARBA00022553"/>
    </source>
</evidence>
<dbReference type="Pfam" id="PF00512">
    <property type="entry name" value="HisKA"/>
    <property type="match status" value="1"/>
</dbReference>
<dbReference type="AlphaFoldDB" id="A0A0B6AIN4"/>
<evidence type="ECO:0000256" key="1">
    <source>
        <dbReference type="ARBA" id="ARBA00000085"/>
    </source>
</evidence>
<evidence type="ECO:0000313" key="14">
    <source>
        <dbReference type="EMBL" id="AJI23381.1"/>
    </source>
</evidence>
<dbReference type="InterPro" id="IPR003594">
    <property type="entry name" value="HATPase_dom"/>
</dbReference>
<evidence type="ECO:0000256" key="6">
    <source>
        <dbReference type="ARBA" id="ARBA00022679"/>
    </source>
</evidence>
<dbReference type="Gene3D" id="3.30.565.10">
    <property type="entry name" value="Histidine kinase-like ATPase, C-terminal domain"/>
    <property type="match status" value="1"/>
</dbReference>
<dbReference type="CDD" id="cd00082">
    <property type="entry name" value="HisKA"/>
    <property type="match status" value="1"/>
</dbReference>
<dbReference type="InterPro" id="IPR036890">
    <property type="entry name" value="HATPase_C_sf"/>
</dbReference>
<sequence>MRRISVKLLFAIIISFLATNLIFILIARFVLSRYIQEEKMNVPAYNVLAFGLFFIAVVVFVFVFLALIRSHIRYLKEISKQVQKISNGDLGATIHVRGKDELAELSQNINKMSAQLRTKFDRERELEQVKNQLISSVSHDLRTPLTSIVGYLDLIKKRESMDDETLYSYLYIVDSKAKYLTDLIEELFDYTKLTSPDLQLQRNEVDMKRLLQQVIGEYEPILTREGIDVQTNFACEWNAFIDVEKMVRVFQNLLENVKKYSKKPSLLEVNQEIDEGYIVISFRNSINISEKIEVEKLFDRFYRGDESRTDANGSGLGLAIAKQIIQLHQGEIRADRQHNKLTFFIKLPLTQESLKNHL</sequence>
<dbReference type="PROSITE" id="PS50109">
    <property type="entry name" value="HIS_KIN"/>
    <property type="match status" value="1"/>
</dbReference>
<accession>A0A0B6AIN4</accession>
<dbReference type="HOGENOM" id="CLU_000445_89_3_9"/>
<dbReference type="PANTHER" id="PTHR45528">
    <property type="entry name" value="SENSOR HISTIDINE KINASE CPXA"/>
    <property type="match status" value="1"/>
</dbReference>
<dbReference type="Pfam" id="PF00672">
    <property type="entry name" value="HAMP"/>
    <property type="match status" value="1"/>
</dbReference>
<protein>
    <recommendedName>
        <fullName evidence="3">histidine kinase</fullName>
        <ecNumber evidence="3">2.7.13.3</ecNumber>
    </recommendedName>
</protein>
<evidence type="ECO:0000256" key="13">
    <source>
        <dbReference type="ARBA" id="ARBA00023136"/>
    </source>
</evidence>
<dbReference type="InterPro" id="IPR050398">
    <property type="entry name" value="HssS/ArlS-like"/>
</dbReference>
<dbReference type="GO" id="GO:0005524">
    <property type="term" value="F:ATP binding"/>
    <property type="evidence" value="ECO:0007669"/>
    <property type="project" value="UniProtKB-KW"/>
</dbReference>
<dbReference type="SMART" id="SM00304">
    <property type="entry name" value="HAMP"/>
    <property type="match status" value="1"/>
</dbReference>
<name>A0A0B6AIN4_PRIM2</name>
<dbReference type="SUPFAM" id="SSF158472">
    <property type="entry name" value="HAMP domain-like"/>
    <property type="match status" value="1"/>
</dbReference>
<dbReference type="InterPro" id="IPR005467">
    <property type="entry name" value="His_kinase_dom"/>
</dbReference>
<keyword evidence="6" id="KW-0808">Transferase</keyword>
<dbReference type="Gene3D" id="6.10.340.10">
    <property type="match status" value="1"/>
</dbReference>
<dbReference type="PRINTS" id="PR00344">
    <property type="entry name" value="BCTRLSENSOR"/>
</dbReference>
<comment type="subcellular location">
    <subcellularLocation>
        <location evidence="2">Cell membrane</location>
        <topology evidence="2">Multi-pass membrane protein</topology>
    </subcellularLocation>
</comment>
<dbReference type="GO" id="GO:0005886">
    <property type="term" value="C:plasma membrane"/>
    <property type="evidence" value="ECO:0007669"/>
    <property type="project" value="UniProtKB-SubCell"/>
</dbReference>
<dbReference type="GO" id="GO:0000155">
    <property type="term" value="F:phosphorelay sensor kinase activity"/>
    <property type="evidence" value="ECO:0007669"/>
    <property type="project" value="InterPro"/>
</dbReference>
<evidence type="ECO:0000256" key="3">
    <source>
        <dbReference type="ARBA" id="ARBA00012438"/>
    </source>
</evidence>
<evidence type="ECO:0000256" key="4">
    <source>
        <dbReference type="ARBA" id="ARBA00022475"/>
    </source>
</evidence>
<dbReference type="Gene3D" id="1.10.287.130">
    <property type="match status" value="1"/>
</dbReference>
<dbReference type="SUPFAM" id="SSF55874">
    <property type="entry name" value="ATPase domain of HSP90 chaperone/DNA topoisomerase II/histidine kinase"/>
    <property type="match status" value="1"/>
</dbReference>
<evidence type="ECO:0000256" key="11">
    <source>
        <dbReference type="ARBA" id="ARBA00022989"/>
    </source>
</evidence>
<dbReference type="KEGG" id="bmeg:BG04_4499"/>
<comment type="catalytic activity">
    <reaction evidence="1">
        <text>ATP + protein L-histidine = ADP + protein N-phospho-L-histidine.</text>
        <dbReference type="EC" id="2.7.13.3"/>
    </reaction>
</comment>
<dbReference type="RefSeq" id="WP_034652481.1">
    <property type="nucleotide sequence ID" value="NZ_CP009920.1"/>
</dbReference>
<dbReference type="Proteomes" id="UP000031829">
    <property type="component" value="Chromosome"/>
</dbReference>
<dbReference type="EC" id="2.7.13.3" evidence="3"/>
<dbReference type="InterPro" id="IPR003661">
    <property type="entry name" value="HisK_dim/P_dom"/>
</dbReference>
<organism evidence="14 15">
    <name type="scientific">Priestia megaterium (strain ATCC 14581 / DSM 32 / CCUG 1817 / JCM 2506 / NBRC 15308 / NCIMB 9376 / NCTC 10342 / NRRL B-14308 / VKM B-512 / Ford 19)</name>
    <name type="common">Bacillus megaterium</name>
    <dbReference type="NCBI Taxonomy" id="1348623"/>
    <lineage>
        <taxon>Bacteria</taxon>
        <taxon>Bacillati</taxon>
        <taxon>Bacillota</taxon>
        <taxon>Bacilli</taxon>
        <taxon>Bacillales</taxon>
        <taxon>Bacillaceae</taxon>
        <taxon>Priestia</taxon>
    </lineage>
</organism>
<dbReference type="CDD" id="cd06225">
    <property type="entry name" value="HAMP"/>
    <property type="match status" value="1"/>
</dbReference>
<keyword evidence="5" id="KW-0597">Phosphoprotein</keyword>
<keyword evidence="8" id="KW-0547">Nucleotide-binding</keyword>
<dbReference type="FunFam" id="1.10.287.130:FF:000008">
    <property type="entry name" value="Two-component sensor histidine kinase"/>
    <property type="match status" value="1"/>
</dbReference>
<keyword evidence="12" id="KW-0902">Two-component regulatory system</keyword>
<dbReference type="InterPro" id="IPR004358">
    <property type="entry name" value="Sig_transdc_His_kin-like_C"/>
</dbReference>
<dbReference type="SUPFAM" id="SSF47384">
    <property type="entry name" value="Homodimeric domain of signal transducing histidine kinase"/>
    <property type="match status" value="1"/>
</dbReference>
<evidence type="ECO:0000256" key="7">
    <source>
        <dbReference type="ARBA" id="ARBA00022692"/>
    </source>
</evidence>
<keyword evidence="7" id="KW-0812">Transmembrane</keyword>
<evidence type="ECO:0000313" key="15">
    <source>
        <dbReference type="Proteomes" id="UP000031829"/>
    </source>
</evidence>
<dbReference type="GeneID" id="93642502"/>
<evidence type="ECO:0000256" key="12">
    <source>
        <dbReference type="ARBA" id="ARBA00023012"/>
    </source>
</evidence>
<dbReference type="SMART" id="SM00387">
    <property type="entry name" value="HATPase_c"/>
    <property type="match status" value="1"/>
</dbReference>
<evidence type="ECO:0000256" key="9">
    <source>
        <dbReference type="ARBA" id="ARBA00022777"/>
    </source>
</evidence>
<keyword evidence="10" id="KW-0067">ATP-binding</keyword>